<evidence type="ECO:0000313" key="2">
    <source>
        <dbReference type="EMBL" id="MFL7901536.1"/>
    </source>
</evidence>
<dbReference type="Proteomes" id="UP001628281">
    <property type="component" value="Unassembled WGS sequence"/>
</dbReference>
<comment type="caution">
    <text evidence="2">The sequence shown here is derived from an EMBL/GenBank/DDBJ whole genome shotgun (WGS) entry which is preliminary data.</text>
</comment>
<reference evidence="2 3" key="1">
    <citation type="submission" date="2024-11" db="EMBL/GenBank/DDBJ databases">
        <title>Draft genome sequences of two bacteria associated to sugarcane roots in Colombia.</title>
        <authorList>
            <person name="Pardo-Diaz S."/>
            <person name="Masmela-Mendoza J."/>
            <person name="Delgadillo-Duran P."/>
            <person name="Bautista E.J."/>
            <person name="Rojas-Tapias D.F."/>
        </authorList>
    </citation>
    <scope>NUCLEOTIDE SEQUENCE [LARGE SCALE GENOMIC DNA]</scope>
    <source>
        <strain evidence="2 3">Ap18</strain>
    </source>
</reference>
<evidence type="ECO:0000256" key="1">
    <source>
        <dbReference type="SAM" id="MobiDB-lite"/>
    </source>
</evidence>
<evidence type="ECO:0000313" key="3">
    <source>
        <dbReference type="Proteomes" id="UP001628281"/>
    </source>
</evidence>
<dbReference type="RefSeq" id="WP_407823999.1">
    <property type="nucleotide sequence ID" value="NZ_JBJLSN010000011.1"/>
</dbReference>
<sequence>MTLASLISGHRRKGEDIKSFCRRMALKLNTSSARIKRLIYREVEHVKEYEAEGLMRLHTATMRARAAVEMIDRMRKRTPRPCHHDGQPCRQRSCPSGCPRLP</sequence>
<accession>A0ABW8V591</accession>
<proteinExistence type="predicted"/>
<keyword evidence="3" id="KW-1185">Reference proteome</keyword>
<feature type="region of interest" description="Disordered" evidence="1">
    <location>
        <begin position="77"/>
        <end position="102"/>
    </location>
</feature>
<gene>
    <name evidence="2" type="ORF">ACJ41P_10415</name>
</gene>
<dbReference type="EMBL" id="JBJLSN010000011">
    <property type="protein sequence ID" value="MFL7901536.1"/>
    <property type="molecule type" value="Genomic_DNA"/>
</dbReference>
<protein>
    <submittedName>
        <fullName evidence="2">Uncharacterized protein</fullName>
    </submittedName>
</protein>
<organism evidence="2 3">
    <name type="scientific">Azospirillum argentinense</name>
    <dbReference type="NCBI Taxonomy" id="2970906"/>
    <lineage>
        <taxon>Bacteria</taxon>
        <taxon>Pseudomonadati</taxon>
        <taxon>Pseudomonadota</taxon>
        <taxon>Alphaproteobacteria</taxon>
        <taxon>Rhodospirillales</taxon>
        <taxon>Azospirillaceae</taxon>
        <taxon>Azospirillum</taxon>
    </lineage>
</organism>
<name>A0ABW8V591_9PROT</name>